<keyword evidence="2" id="KW-1185">Reference proteome</keyword>
<comment type="caution">
    <text evidence="1">The sequence shown here is derived from an EMBL/GenBank/DDBJ whole genome shotgun (WGS) entry which is preliminary data.</text>
</comment>
<accession>A0A0L6UB40</accession>
<proteinExistence type="predicted"/>
<evidence type="ECO:0000313" key="2">
    <source>
        <dbReference type="Proteomes" id="UP000037035"/>
    </source>
</evidence>
<dbReference type="Proteomes" id="UP000037035">
    <property type="component" value="Unassembled WGS sequence"/>
</dbReference>
<sequence length="308" mass="35115">MKYDSVFRERQATLGCALSSRTQETTETCDFGIKKGTHEIISLANLGLSKMPAAKATSRPRSGPFFFSDFRWVLDLAKSARGQLNQYKRVGRRAPGSQGQEWGKVQDIYDQYAINKNQMACEVDPIKIKFRSLVDAKKAHGRDTVCSCRFRDWKMMMKHNKSSTIFWVDMPLLGKGKLNISISQENKIAADQSQIKTNYCSSRAPDSGWTSTPGASNCHKSIVECKLTAREQSHKLTRIGLLPKLTMYLPTKNVRQNQLQDNINAFFNSEAIWLNDSQDVANIKIGTKKKRIYFTLYKPQDHIKLREF</sequence>
<dbReference type="VEuPathDB" id="FungiDB:VP01_783g2"/>
<name>A0A0L6UB40_9BASI</name>
<organism evidence="1 2">
    <name type="scientific">Puccinia sorghi</name>
    <dbReference type="NCBI Taxonomy" id="27349"/>
    <lineage>
        <taxon>Eukaryota</taxon>
        <taxon>Fungi</taxon>
        <taxon>Dikarya</taxon>
        <taxon>Basidiomycota</taxon>
        <taxon>Pucciniomycotina</taxon>
        <taxon>Pucciniomycetes</taxon>
        <taxon>Pucciniales</taxon>
        <taxon>Pucciniaceae</taxon>
        <taxon>Puccinia</taxon>
    </lineage>
</organism>
<reference evidence="1 2" key="1">
    <citation type="submission" date="2015-08" db="EMBL/GenBank/DDBJ databases">
        <title>Next Generation Sequencing and Analysis of the Genome of Puccinia sorghi L Schw, the Causal Agent of Maize Common Rust.</title>
        <authorList>
            <person name="Rochi L."/>
            <person name="Burguener G."/>
            <person name="Darino M."/>
            <person name="Turjanski A."/>
            <person name="Kreff E."/>
            <person name="Dieguez M.J."/>
            <person name="Sacco F."/>
        </authorList>
    </citation>
    <scope>NUCLEOTIDE SEQUENCE [LARGE SCALE GENOMIC DNA]</scope>
    <source>
        <strain evidence="1 2">RO10H11247</strain>
    </source>
</reference>
<dbReference type="AlphaFoldDB" id="A0A0L6UB40"/>
<protein>
    <submittedName>
        <fullName evidence="1">Uncharacterized protein</fullName>
    </submittedName>
</protein>
<dbReference type="EMBL" id="LAVV01013316">
    <property type="protein sequence ID" value="KNZ45746.1"/>
    <property type="molecule type" value="Genomic_DNA"/>
</dbReference>
<evidence type="ECO:0000313" key="1">
    <source>
        <dbReference type="EMBL" id="KNZ45746.1"/>
    </source>
</evidence>
<gene>
    <name evidence="1" type="ORF">VP01_783g2</name>
</gene>